<name>A0AAW2N619_9LAMI</name>
<protein>
    <submittedName>
        <fullName evidence="2">F-box protein PP2-A13</fullName>
    </submittedName>
</protein>
<dbReference type="CDD" id="cd22162">
    <property type="entry name" value="F-box_AtSKIP3-like"/>
    <property type="match status" value="1"/>
</dbReference>
<dbReference type="Pfam" id="PF12937">
    <property type="entry name" value="F-box-like"/>
    <property type="match status" value="1"/>
</dbReference>
<dbReference type="AlphaFoldDB" id="A0AAW2N619"/>
<reference evidence="2" key="1">
    <citation type="submission" date="2020-06" db="EMBL/GenBank/DDBJ databases">
        <authorList>
            <person name="Li T."/>
            <person name="Hu X."/>
            <person name="Zhang T."/>
            <person name="Song X."/>
            <person name="Zhang H."/>
            <person name="Dai N."/>
            <person name="Sheng W."/>
            <person name="Hou X."/>
            <person name="Wei L."/>
        </authorList>
    </citation>
    <scope>NUCLEOTIDE SEQUENCE</scope>
    <source>
        <strain evidence="2">G01</strain>
        <tissue evidence="2">Leaf</tissue>
    </source>
</reference>
<dbReference type="PANTHER" id="PTHR31960:SF3">
    <property type="entry name" value="F-BOX PROTEIN PP2-A13"/>
    <property type="match status" value="1"/>
</dbReference>
<dbReference type="InterPro" id="IPR036047">
    <property type="entry name" value="F-box-like_dom_sf"/>
</dbReference>
<dbReference type="Gene3D" id="1.20.1280.50">
    <property type="match status" value="1"/>
</dbReference>
<dbReference type="EMBL" id="JACGWK010000008">
    <property type="protein sequence ID" value="KAL0339392.1"/>
    <property type="molecule type" value="Genomic_DNA"/>
</dbReference>
<comment type="caution">
    <text evidence="2">The sequence shown here is derived from an EMBL/GenBank/DDBJ whole genome shotgun (WGS) entry which is preliminary data.</text>
</comment>
<proteinExistence type="predicted"/>
<reference evidence="2" key="2">
    <citation type="journal article" date="2024" name="Plant">
        <title>Genomic evolution and insights into agronomic trait innovations of Sesamum species.</title>
        <authorList>
            <person name="Miao H."/>
            <person name="Wang L."/>
            <person name="Qu L."/>
            <person name="Liu H."/>
            <person name="Sun Y."/>
            <person name="Le M."/>
            <person name="Wang Q."/>
            <person name="Wei S."/>
            <person name="Zheng Y."/>
            <person name="Lin W."/>
            <person name="Duan Y."/>
            <person name="Cao H."/>
            <person name="Xiong S."/>
            <person name="Wang X."/>
            <person name="Wei L."/>
            <person name="Li C."/>
            <person name="Ma Q."/>
            <person name="Ju M."/>
            <person name="Zhao R."/>
            <person name="Li G."/>
            <person name="Mu C."/>
            <person name="Tian Q."/>
            <person name="Mei H."/>
            <person name="Zhang T."/>
            <person name="Gao T."/>
            <person name="Zhang H."/>
        </authorList>
    </citation>
    <scope>NUCLEOTIDE SEQUENCE</scope>
    <source>
        <strain evidence="2">G01</strain>
    </source>
</reference>
<dbReference type="SUPFAM" id="SSF81383">
    <property type="entry name" value="F-box domain"/>
    <property type="match status" value="1"/>
</dbReference>
<feature type="domain" description="F-box" evidence="1">
    <location>
        <begin position="16"/>
        <end position="62"/>
    </location>
</feature>
<gene>
    <name evidence="2" type="ORF">Sangu_1461300</name>
</gene>
<dbReference type="InterPro" id="IPR001810">
    <property type="entry name" value="F-box_dom"/>
</dbReference>
<dbReference type="PROSITE" id="PS50181">
    <property type="entry name" value="FBOX"/>
    <property type="match status" value="1"/>
</dbReference>
<organism evidence="2">
    <name type="scientific">Sesamum angustifolium</name>
    <dbReference type="NCBI Taxonomy" id="2727405"/>
    <lineage>
        <taxon>Eukaryota</taxon>
        <taxon>Viridiplantae</taxon>
        <taxon>Streptophyta</taxon>
        <taxon>Embryophyta</taxon>
        <taxon>Tracheophyta</taxon>
        <taxon>Spermatophyta</taxon>
        <taxon>Magnoliopsida</taxon>
        <taxon>eudicotyledons</taxon>
        <taxon>Gunneridae</taxon>
        <taxon>Pentapetalae</taxon>
        <taxon>asterids</taxon>
        <taxon>lamiids</taxon>
        <taxon>Lamiales</taxon>
        <taxon>Pedaliaceae</taxon>
        <taxon>Sesamum</taxon>
    </lineage>
</organism>
<sequence>MGANASTLLVERNGPRPKLEDIPESCIALILSYLDPPEIAKLARLSRAFRAASSADFIWVPKLPSTYPYILSKLSDQGGVGDNGKKDVYGRLCRSSPFDGGTKEGLFGDFVKGADDNGN</sequence>
<evidence type="ECO:0000313" key="2">
    <source>
        <dbReference type="EMBL" id="KAL0339392.1"/>
    </source>
</evidence>
<dbReference type="SMART" id="SM00256">
    <property type="entry name" value="FBOX"/>
    <property type="match status" value="1"/>
</dbReference>
<dbReference type="PANTHER" id="PTHR31960">
    <property type="entry name" value="F-BOX PROTEIN PP2-A15"/>
    <property type="match status" value="1"/>
</dbReference>
<evidence type="ECO:0000259" key="1">
    <source>
        <dbReference type="PROSITE" id="PS50181"/>
    </source>
</evidence>
<accession>A0AAW2N619</accession>